<sequence length="152" mass="15977">MTRQKIPAAPLALGLAGLIPFVWGTLSLFIPALQEFGSAAFGARFVGPYVQVFYGAIILAFMSGVLWGFATKSSGREAVVGYGLSVLPALWAFFAAGGGHSSAALGLIIGYIGLLGIETWFVQRTLAPGWWMRLRLILSAVVITCLAATALA</sequence>
<gene>
    <name evidence="2" type="ORF">HY36_10490</name>
</gene>
<dbReference type="OrthoDB" id="5297436at2"/>
<evidence type="ECO:0000313" key="2">
    <source>
        <dbReference type="EMBL" id="KCZ58279.1"/>
    </source>
</evidence>
<evidence type="ECO:0000256" key="1">
    <source>
        <dbReference type="SAM" id="Phobius"/>
    </source>
</evidence>
<dbReference type="Pfam" id="PF11911">
    <property type="entry name" value="DUF3429"/>
    <property type="match status" value="1"/>
</dbReference>
<feature type="transmembrane region" description="Helical" evidence="1">
    <location>
        <begin position="52"/>
        <end position="70"/>
    </location>
</feature>
<keyword evidence="1" id="KW-0472">Membrane</keyword>
<dbReference type="PANTHER" id="PTHR15887:SF1">
    <property type="entry name" value="TRANSMEMBRANE PROTEIN 69"/>
    <property type="match status" value="1"/>
</dbReference>
<dbReference type="PATRIC" id="fig|1280948.3.peg.3225"/>
<dbReference type="Proteomes" id="UP000024547">
    <property type="component" value="Unassembled WGS sequence"/>
</dbReference>
<keyword evidence="3" id="KW-1185">Reference proteome</keyword>
<dbReference type="eggNOG" id="ENOG502ZYPI">
    <property type="taxonomic scope" value="Bacteria"/>
</dbReference>
<proteinExistence type="predicted"/>
<accession>A0A059DY05</accession>
<evidence type="ECO:0008006" key="4">
    <source>
        <dbReference type="Google" id="ProtNLM"/>
    </source>
</evidence>
<dbReference type="AlphaFoldDB" id="A0A059DY05"/>
<feature type="transmembrane region" description="Helical" evidence="1">
    <location>
        <begin position="12"/>
        <end position="32"/>
    </location>
</feature>
<dbReference type="RefSeq" id="WP_035554816.1">
    <property type="nucleotide sequence ID" value="NZ_AWFH01000061.1"/>
</dbReference>
<feature type="transmembrane region" description="Helical" evidence="1">
    <location>
        <begin position="79"/>
        <end position="97"/>
    </location>
</feature>
<name>A0A059DY05_9PROT</name>
<feature type="transmembrane region" description="Helical" evidence="1">
    <location>
        <begin position="134"/>
        <end position="151"/>
    </location>
</feature>
<keyword evidence="1" id="KW-0812">Transmembrane</keyword>
<protein>
    <recommendedName>
        <fullName evidence="4">DUF3429 domain-containing protein</fullName>
    </recommendedName>
</protein>
<feature type="transmembrane region" description="Helical" evidence="1">
    <location>
        <begin position="103"/>
        <end position="122"/>
    </location>
</feature>
<organism evidence="2 3">
    <name type="scientific">Hyphomonas atlantica</name>
    <dbReference type="NCBI Taxonomy" id="1280948"/>
    <lineage>
        <taxon>Bacteria</taxon>
        <taxon>Pseudomonadati</taxon>
        <taxon>Pseudomonadota</taxon>
        <taxon>Alphaproteobacteria</taxon>
        <taxon>Hyphomonadales</taxon>
        <taxon>Hyphomonadaceae</taxon>
        <taxon>Hyphomonas</taxon>
    </lineage>
</organism>
<evidence type="ECO:0000313" key="3">
    <source>
        <dbReference type="Proteomes" id="UP000024547"/>
    </source>
</evidence>
<dbReference type="PANTHER" id="PTHR15887">
    <property type="entry name" value="TRANSMEMBRANE PROTEIN 69"/>
    <property type="match status" value="1"/>
</dbReference>
<dbReference type="InterPro" id="IPR021836">
    <property type="entry name" value="DUF3429"/>
</dbReference>
<reference evidence="2 3" key="1">
    <citation type="journal article" date="2014" name="Antonie Van Leeuwenhoek">
        <title>Hyphomonas beringensis sp. nov. and Hyphomonas chukchiensis sp. nov., isolated from surface seawater of the Bering Sea and Chukchi Sea.</title>
        <authorList>
            <person name="Li C."/>
            <person name="Lai Q."/>
            <person name="Li G."/>
            <person name="Dong C."/>
            <person name="Wang J."/>
            <person name="Liao Y."/>
            <person name="Shao Z."/>
        </authorList>
    </citation>
    <scope>NUCLEOTIDE SEQUENCE [LARGE SCALE GENOMIC DNA]</scope>
    <source>
        <strain evidence="2 3">22II1-22F38</strain>
    </source>
</reference>
<comment type="caution">
    <text evidence="2">The sequence shown here is derived from an EMBL/GenBank/DDBJ whole genome shotgun (WGS) entry which is preliminary data.</text>
</comment>
<dbReference type="EMBL" id="AWFH01000061">
    <property type="protein sequence ID" value="KCZ58279.1"/>
    <property type="molecule type" value="Genomic_DNA"/>
</dbReference>
<keyword evidence="1" id="KW-1133">Transmembrane helix</keyword>